<evidence type="ECO:0000313" key="5">
    <source>
        <dbReference type="EMBL" id="GAU51783.1"/>
    </source>
</evidence>
<organism evidence="5 6">
    <name type="scientific">Trifolium subterraneum</name>
    <name type="common">Subterranean clover</name>
    <dbReference type="NCBI Taxonomy" id="3900"/>
    <lineage>
        <taxon>Eukaryota</taxon>
        <taxon>Viridiplantae</taxon>
        <taxon>Streptophyta</taxon>
        <taxon>Embryophyta</taxon>
        <taxon>Tracheophyta</taxon>
        <taxon>Spermatophyta</taxon>
        <taxon>Magnoliopsida</taxon>
        <taxon>eudicotyledons</taxon>
        <taxon>Gunneridae</taxon>
        <taxon>Pentapetalae</taxon>
        <taxon>rosids</taxon>
        <taxon>fabids</taxon>
        <taxon>Fabales</taxon>
        <taxon>Fabaceae</taxon>
        <taxon>Papilionoideae</taxon>
        <taxon>50 kb inversion clade</taxon>
        <taxon>NPAAA clade</taxon>
        <taxon>Hologalegina</taxon>
        <taxon>IRL clade</taxon>
        <taxon>Trifolieae</taxon>
        <taxon>Trifolium</taxon>
    </lineage>
</organism>
<evidence type="ECO:0000256" key="1">
    <source>
        <dbReference type="ARBA" id="ARBA00022614"/>
    </source>
</evidence>
<reference evidence="6" key="1">
    <citation type="journal article" date="2017" name="Front. Plant Sci.">
        <title>Climate Clever Clovers: New Paradigm to Reduce the Environmental Footprint of Ruminants by Breeding Low Methanogenic Forages Utilizing Haplotype Variation.</title>
        <authorList>
            <person name="Kaur P."/>
            <person name="Appels R."/>
            <person name="Bayer P.E."/>
            <person name="Keeble-Gagnere G."/>
            <person name="Wang J."/>
            <person name="Hirakawa H."/>
            <person name="Shirasawa K."/>
            <person name="Vercoe P."/>
            <person name="Stefanova K."/>
            <person name="Durmic Z."/>
            <person name="Nichols P."/>
            <person name="Revell C."/>
            <person name="Isobe S.N."/>
            <person name="Edwards D."/>
            <person name="Erskine W."/>
        </authorList>
    </citation>
    <scope>NUCLEOTIDE SEQUENCE [LARGE SCALE GENOMIC DNA]</scope>
    <source>
        <strain evidence="6">cv. Daliak</strain>
    </source>
</reference>
<protein>
    <submittedName>
        <fullName evidence="5">Uncharacterized protein</fullName>
    </submittedName>
</protein>
<dbReference type="GO" id="GO:0006952">
    <property type="term" value="P:defense response"/>
    <property type="evidence" value="ECO:0007669"/>
    <property type="project" value="InterPro"/>
</dbReference>
<dbReference type="Gene3D" id="1.10.8.430">
    <property type="entry name" value="Helical domain of apoptotic protease-activating factors"/>
    <property type="match status" value="1"/>
</dbReference>
<feature type="domain" description="NB-ARC" evidence="3">
    <location>
        <begin position="37"/>
        <end position="206"/>
    </location>
</feature>
<dbReference type="AlphaFoldDB" id="A0A2Z6P9W7"/>
<dbReference type="InterPro" id="IPR036390">
    <property type="entry name" value="WH_DNA-bd_sf"/>
</dbReference>
<dbReference type="InterPro" id="IPR044974">
    <property type="entry name" value="Disease_R_plants"/>
</dbReference>
<dbReference type="InterPro" id="IPR002182">
    <property type="entry name" value="NB-ARC"/>
</dbReference>
<dbReference type="InterPro" id="IPR027417">
    <property type="entry name" value="P-loop_NTPase"/>
</dbReference>
<dbReference type="Pfam" id="PF23282">
    <property type="entry name" value="WHD_ROQ1"/>
    <property type="match status" value="1"/>
</dbReference>
<feature type="domain" description="Disease resistance protein Roq1-like winged-helix" evidence="4">
    <location>
        <begin position="275"/>
        <end position="348"/>
    </location>
</feature>
<dbReference type="OrthoDB" id="1357022at2759"/>
<gene>
    <name evidence="5" type="ORF">TSUD_415690</name>
</gene>
<dbReference type="PANTHER" id="PTHR11017">
    <property type="entry name" value="LEUCINE-RICH REPEAT-CONTAINING PROTEIN"/>
    <property type="match status" value="1"/>
</dbReference>
<dbReference type="InterPro" id="IPR042197">
    <property type="entry name" value="Apaf_helical"/>
</dbReference>
<name>A0A2Z6P9W7_TRISU</name>
<evidence type="ECO:0000259" key="4">
    <source>
        <dbReference type="Pfam" id="PF23282"/>
    </source>
</evidence>
<dbReference type="SUPFAM" id="SSF46785">
    <property type="entry name" value="Winged helix' DNA-binding domain"/>
    <property type="match status" value="1"/>
</dbReference>
<keyword evidence="1" id="KW-0433">Leucine-rich repeat</keyword>
<dbReference type="Gene3D" id="3.40.50.300">
    <property type="entry name" value="P-loop containing nucleotide triphosphate hydrolases"/>
    <property type="match status" value="1"/>
</dbReference>
<dbReference type="PANTHER" id="PTHR11017:SF431">
    <property type="entry name" value="ADP-RIBOSYL CYCLASE_CYCLIC ADP-RIBOSE HYDROLASE"/>
    <property type="match status" value="1"/>
</dbReference>
<keyword evidence="2" id="KW-0677">Repeat</keyword>
<evidence type="ECO:0000256" key="2">
    <source>
        <dbReference type="ARBA" id="ARBA00022737"/>
    </source>
</evidence>
<proteinExistence type="predicted"/>
<dbReference type="GO" id="GO:0043531">
    <property type="term" value="F:ADP binding"/>
    <property type="evidence" value="ECO:0007669"/>
    <property type="project" value="InterPro"/>
</dbReference>
<evidence type="ECO:0000259" key="3">
    <source>
        <dbReference type="Pfam" id="PF00931"/>
    </source>
</evidence>
<dbReference type="PRINTS" id="PR00364">
    <property type="entry name" value="DISEASERSIST"/>
</dbReference>
<sequence>MYEHEFIGKIVEEVLKKITLGITLHVGDYLVGLKPKIQRVISLLNVGSDDTVHMVGIYGIGGIGKTTLALEVYNSIVHQFQCSCFLKVRENYNKNGLVLQKMLLSKIVEKNIDINSVEEGISILQKMLSKKKVLLLLDDVDNEKQLQAIAGKPNWFGLGSRVIITTRDQRLLTLHGVEAEHKYELKEFNEKDAFELVKRNAFKNEKKTDKVNTDYVHVLKRAVAYASGLPLALEVIGSHFSNRTVEECECALDQCERVPDKRIQMTLQLSFDALEEEEKSVFLDIACCFKGWSLRRVEQILHAHHSYSIKKHIIVLVEKSLIKINEYGYVTLHDLIEDMGKDIVRQESPNPGERSRLWASKDIYQVLKDNKVSYNDMDGLVFHL</sequence>
<dbReference type="Proteomes" id="UP000242715">
    <property type="component" value="Unassembled WGS sequence"/>
</dbReference>
<dbReference type="EMBL" id="DF975560">
    <property type="protein sequence ID" value="GAU51783.1"/>
    <property type="molecule type" value="Genomic_DNA"/>
</dbReference>
<keyword evidence="6" id="KW-1185">Reference proteome</keyword>
<accession>A0A2Z6P9W7</accession>
<dbReference type="SUPFAM" id="SSF52540">
    <property type="entry name" value="P-loop containing nucleoside triphosphate hydrolases"/>
    <property type="match status" value="1"/>
</dbReference>
<dbReference type="InterPro" id="IPR058192">
    <property type="entry name" value="WHD_ROQ1-like"/>
</dbReference>
<evidence type="ECO:0000313" key="6">
    <source>
        <dbReference type="Proteomes" id="UP000242715"/>
    </source>
</evidence>
<dbReference type="Pfam" id="PF00931">
    <property type="entry name" value="NB-ARC"/>
    <property type="match status" value="1"/>
</dbReference>